<proteinExistence type="predicted"/>
<evidence type="ECO:0000313" key="3">
    <source>
        <dbReference type="Proteomes" id="UP001221898"/>
    </source>
</evidence>
<protein>
    <submittedName>
        <fullName evidence="2">Uncharacterized protein</fullName>
    </submittedName>
</protein>
<name>A0AAD7S2L9_9TELE</name>
<dbReference type="PANTHER" id="PTHR12517">
    <property type="entry name" value="VACUOLAR PROTEIN SORTING-ASSOCIATED PROTEIN 13B"/>
    <property type="match status" value="1"/>
</dbReference>
<reference evidence="2" key="1">
    <citation type="journal article" date="2023" name="Science">
        <title>Genome structures resolve the early diversification of teleost fishes.</title>
        <authorList>
            <person name="Parey E."/>
            <person name="Louis A."/>
            <person name="Montfort J."/>
            <person name="Bouchez O."/>
            <person name="Roques C."/>
            <person name="Iampietro C."/>
            <person name="Lluch J."/>
            <person name="Castinel A."/>
            <person name="Donnadieu C."/>
            <person name="Desvignes T."/>
            <person name="Floi Bucao C."/>
            <person name="Jouanno E."/>
            <person name="Wen M."/>
            <person name="Mejri S."/>
            <person name="Dirks R."/>
            <person name="Jansen H."/>
            <person name="Henkel C."/>
            <person name="Chen W.J."/>
            <person name="Zahm M."/>
            <person name="Cabau C."/>
            <person name="Klopp C."/>
            <person name="Thompson A.W."/>
            <person name="Robinson-Rechavi M."/>
            <person name="Braasch I."/>
            <person name="Lecointre G."/>
            <person name="Bobe J."/>
            <person name="Postlethwait J.H."/>
            <person name="Berthelot C."/>
            <person name="Roest Crollius H."/>
            <person name="Guiguen Y."/>
        </authorList>
    </citation>
    <scope>NUCLEOTIDE SEQUENCE</scope>
    <source>
        <strain evidence="2">NC1722</strain>
    </source>
</reference>
<evidence type="ECO:0000313" key="2">
    <source>
        <dbReference type="EMBL" id="KAJ8394612.1"/>
    </source>
</evidence>
<sequence length="84" mass="9086">MAVCRSVQKRAVLLVSVQGVAVNVDPVFCTWLLHQPQKGSSRMQPQAAVSAPLVMPVTKRREDEASVGSTPLARQPSEPGVRLH</sequence>
<dbReference type="PANTHER" id="PTHR12517:SF0">
    <property type="entry name" value="INTERMEMBRANE LIPID TRANSFER PROTEIN VPS13B"/>
    <property type="match status" value="1"/>
</dbReference>
<accession>A0AAD7S2L9</accession>
<dbReference type="InterPro" id="IPR039782">
    <property type="entry name" value="VPS13B"/>
</dbReference>
<dbReference type="AlphaFoldDB" id="A0AAD7S2L9"/>
<evidence type="ECO:0000256" key="1">
    <source>
        <dbReference type="SAM" id="MobiDB-lite"/>
    </source>
</evidence>
<dbReference type="EMBL" id="JAINUG010000124">
    <property type="protein sequence ID" value="KAJ8394612.1"/>
    <property type="molecule type" value="Genomic_DNA"/>
</dbReference>
<feature type="region of interest" description="Disordered" evidence="1">
    <location>
        <begin position="40"/>
        <end position="84"/>
    </location>
</feature>
<comment type="caution">
    <text evidence="2">The sequence shown here is derived from an EMBL/GenBank/DDBJ whole genome shotgun (WGS) entry which is preliminary data.</text>
</comment>
<keyword evidence="3" id="KW-1185">Reference proteome</keyword>
<gene>
    <name evidence="2" type="ORF">AAFF_G00044150</name>
</gene>
<dbReference type="Proteomes" id="UP001221898">
    <property type="component" value="Unassembled WGS sequence"/>
</dbReference>
<organism evidence="2 3">
    <name type="scientific">Aldrovandia affinis</name>
    <dbReference type="NCBI Taxonomy" id="143900"/>
    <lineage>
        <taxon>Eukaryota</taxon>
        <taxon>Metazoa</taxon>
        <taxon>Chordata</taxon>
        <taxon>Craniata</taxon>
        <taxon>Vertebrata</taxon>
        <taxon>Euteleostomi</taxon>
        <taxon>Actinopterygii</taxon>
        <taxon>Neopterygii</taxon>
        <taxon>Teleostei</taxon>
        <taxon>Notacanthiformes</taxon>
        <taxon>Halosauridae</taxon>
        <taxon>Aldrovandia</taxon>
    </lineage>
</organism>